<dbReference type="EMBL" id="UOEM01000021">
    <property type="protein sequence ID" value="VAW10864.1"/>
    <property type="molecule type" value="Genomic_DNA"/>
</dbReference>
<dbReference type="InterPro" id="IPR011006">
    <property type="entry name" value="CheY-like_superfamily"/>
</dbReference>
<dbReference type="GO" id="GO:0005524">
    <property type="term" value="F:ATP binding"/>
    <property type="evidence" value="ECO:0007669"/>
    <property type="project" value="UniProtKB-KW"/>
</dbReference>
<proteinExistence type="predicted"/>
<evidence type="ECO:0000256" key="1">
    <source>
        <dbReference type="ARBA" id="ARBA00022741"/>
    </source>
</evidence>
<name>A0A3B0TQF5_9ZZZZ</name>
<dbReference type="PANTHER" id="PTHR43384:SF6">
    <property type="entry name" value="SEPTUM SITE-DETERMINING PROTEIN MIND HOMOLOG, CHLOROPLASTIC"/>
    <property type="match status" value="1"/>
</dbReference>
<dbReference type="SUPFAM" id="SSF52172">
    <property type="entry name" value="CheY-like"/>
    <property type="match status" value="1"/>
</dbReference>
<dbReference type="InterPro" id="IPR050625">
    <property type="entry name" value="ParA/MinD_ATPase"/>
</dbReference>
<reference evidence="3" key="1">
    <citation type="submission" date="2018-06" db="EMBL/GenBank/DDBJ databases">
        <authorList>
            <person name="Zhirakovskaya E."/>
        </authorList>
    </citation>
    <scope>NUCLEOTIDE SEQUENCE</scope>
</reference>
<dbReference type="Gene3D" id="3.40.50.2300">
    <property type="match status" value="1"/>
</dbReference>
<gene>
    <name evidence="3" type="ORF">MNBD_ALPHA09-1725</name>
</gene>
<dbReference type="GO" id="GO:0051782">
    <property type="term" value="P:negative regulation of cell division"/>
    <property type="evidence" value="ECO:0007669"/>
    <property type="project" value="TreeGrafter"/>
</dbReference>
<dbReference type="GO" id="GO:0009898">
    <property type="term" value="C:cytoplasmic side of plasma membrane"/>
    <property type="evidence" value="ECO:0007669"/>
    <property type="project" value="TreeGrafter"/>
</dbReference>
<accession>A0A3B0TQF5</accession>
<evidence type="ECO:0000256" key="2">
    <source>
        <dbReference type="ARBA" id="ARBA00022840"/>
    </source>
</evidence>
<dbReference type="InterPro" id="IPR027417">
    <property type="entry name" value="P-loop_NTPase"/>
</dbReference>
<sequence length="428" mass="45958">MTEPAFEFAPDDTPENGAGADMASAEVSMVPRITIQAFCETPATVSVMEEALADRRLVRAHFVVQAGGIAAAVEYYSSAPTPNLIIVESQAQSSLLVAELERLASVCDSGTNVLVVGHQNDIQLYRELMRQGVSDYLVAPFSVLQLIDIVGRIYANPDEGPLGRTVAFVGAKGGCGSSTIAHNVGWAISETMKENVVIADLDLAFGTLGLDFNQDPPQGIADALGSPERLDQMLLDRLLAKCTDRLHLFAAPSTLDREYDIDGEVLDQVIDLLRTSVPCVVLDLPHVWTGWARSTLLAADDVVITATPDLASLRNAKNIVDVLKANRSHDRPPYLVLNQVGMPKRPEIGIEDFTDALSLEPTLAIPFDPQLFGTSANNGQMIAEISNGAKIAQGFCDLAAGIVGRQQAKKQPKSLLAPLLSRFSSKKE</sequence>
<keyword evidence="2" id="KW-0067">ATP-binding</keyword>
<keyword evidence="1" id="KW-0547">Nucleotide-binding</keyword>
<protein>
    <submittedName>
        <fullName evidence="3">Type II/IV secretion system ATPase TadZ/CpaE, associated with Flp pilus assembly</fullName>
    </submittedName>
</protein>
<dbReference type="AlphaFoldDB" id="A0A3B0TQF5"/>
<dbReference type="GO" id="GO:0016887">
    <property type="term" value="F:ATP hydrolysis activity"/>
    <property type="evidence" value="ECO:0007669"/>
    <property type="project" value="TreeGrafter"/>
</dbReference>
<dbReference type="GO" id="GO:0005829">
    <property type="term" value="C:cytosol"/>
    <property type="evidence" value="ECO:0007669"/>
    <property type="project" value="TreeGrafter"/>
</dbReference>
<evidence type="ECO:0000313" key="3">
    <source>
        <dbReference type="EMBL" id="VAW10864.1"/>
    </source>
</evidence>
<organism evidence="3">
    <name type="scientific">hydrothermal vent metagenome</name>
    <dbReference type="NCBI Taxonomy" id="652676"/>
    <lineage>
        <taxon>unclassified sequences</taxon>
        <taxon>metagenomes</taxon>
        <taxon>ecological metagenomes</taxon>
    </lineage>
</organism>
<dbReference type="SUPFAM" id="SSF52540">
    <property type="entry name" value="P-loop containing nucleoside triphosphate hydrolases"/>
    <property type="match status" value="1"/>
</dbReference>
<dbReference type="Gene3D" id="3.40.50.300">
    <property type="entry name" value="P-loop containing nucleotide triphosphate hydrolases"/>
    <property type="match status" value="1"/>
</dbReference>
<dbReference type="PANTHER" id="PTHR43384">
    <property type="entry name" value="SEPTUM SITE-DETERMINING PROTEIN MIND HOMOLOG, CHLOROPLASTIC-RELATED"/>
    <property type="match status" value="1"/>
</dbReference>